<dbReference type="Pfam" id="PF10270">
    <property type="entry name" value="MMgT"/>
    <property type="match status" value="1"/>
</dbReference>
<dbReference type="EMBL" id="MU006577">
    <property type="protein sequence ID" value="KAF2746534.1"/>
    <property type="molecule type" value="Genomic_DNA"/>
</dbReference>
<evidence type="ECO:0000256" key="4">
    <source>
        <dbReference type="ARBA" id="ARBA00022989"/>
    </source>
</evidence>
<dbReference type="InterPro" id="IPR018937">
    <property type="entry name" value="MMgT"/>
</dbReference>
<dbReference type="InterPro" id="IPR053279">
    <property type="entry name" value="EMC_subunit"/>
</dbReference>
<sequence length="134" mass="14503">MAFGGAALNIIGALFLAHAIYSAHEHTTTFPTSPLPLDITIELLVSVLLLSTGIVFSSPALKPIQWAQWSGKISREGQQPEAGKKTREGEQILGDGDMFAFLGLDGYGEGRRGFWDVRGKRKEYVGWVKAGGRA</sequence>
<evidence type="ECO:0000313" key="7">
    <source>
        <dbReference type="EMBL" id="KAF2746534.1"/>
    </source>
</evidence>
<keyword evidence="3 6" id="KW-0812">Transmembrane</keyword>
<dbReference type="PANTHER" id="PTHR28144:SF1">
    <property type="entry name" value="ER MEMBRANE PROTEIN COMPLEX SUBUNIT 5"/>
    <property type="match status" value="1"/>
</dbReference>
<dbReference type="AlphaFoldDB" id="A0A6A6V9Y6"/>
<dbReference type="PANTHER" id="PTHR28144">
    <property type="entry name" value="ER MEMBRANE PROTEIN COMPLEX SUBUNIT 5"/>
    <property type="match status" value="1"/>
</dbReference>
<dbReference type="GO" id="GO:0034975">
    <property type="term" value="P:protein folding in endoplasmic reticulum"/>
    <property type="evidence" value="ECO:0007669"/>
    <property type="project" value="TreeGrafter"/>
</dbReference>
<evidence type="ECO:0000256" key="5">
    <source>
        <dbReference type="ARBA" id="ARBA00023136"/>
    </source>
</evidence>
<evidence type="ECO:0000256" key="2">
    <source>
        <dbReference type="ARBA" id="ARBA00006109"/>
    </source>
</evidence>
<evidence type="ECO:0000313" key="8">
    <source>
        <dbReference type="Proteomes" id="UP000799440"/>
    </source>
</evidence>
<comment type="subcellular location">
    <subcellularLocation>
        <location evidence="1">Endomembrane system</location>
        <topology evidence="1">Multi-pass membrane protein</topology>
    </subcellularLocation>
</comment>
<dbReference type="Proteomes" id="UP000799440">
    <property type="component" value="Unassembled WGS sequence"/>
</dbReference>
<keyword evidence="8" id="KW-1185">Reference proteome</keyword>
<evidence type="ECO:0000256" key="1">
    <source>
        <dbReference type="ARBA" id="ARBA00004127"/>
    </source>
</evidence>
<organism evidence="7 8">
    <name type="scientific">Sporormia fimetaria CBS 119925</name>
    <dbReference type="NCBI Taxonomy" id="1340428"/>
    <lineage>
        <taxon>Eukaryota</taxon>
        <taxon>Fungi</taxon>
        <taxon>Dikarya</taxon>
        <taxon>Ascomycota</taxon>
        <taxon>Pezizomycotina</taxon>
        <taxon>Dothideomycetes</taxon>
        <taxon>Pleosporomycetidae</taxon>
        <taxon>Pleosporales</taxon>
        <taxon>Sporormiaceae</taxon>
        <taxon>Sporormia</taxon>
    </lineage>
</organism>
<protein>
    <recommendedName>
        <fullName evidence="9">Magnesium transporter</fullName>
    </recommendedName>
</protein>
<keyword evidence="4 6" id="KW-1133">Transmembrane helix</keyword>
<evidence type="ECO:0000256" key="6">
    <source>
        <dbReference type="SAM" id="Phobius"/>
    </source>
</evidence>
<keyword evidence="5 6" id="KW-0472">Membrane</keyword>
<feature type="transmembrane region" description="Helical" evidence="6">
    <location>
        <begin position="43"/>
        <end position="61"/>
    </location>
</feature>
<reference evidence="7" key="1">
    <citation type="journal article" date="2020" name="Stud. Mycol.">
        <title>101 Dothideomycetes genomes: a test case for predicting lifestyles and emergence of pathogens.</title>
        <authorList>
            <person name="Haridas S."/>
            <person name="Albert R."/>
            <person name="Binder M."/>
            <person name="Bloem J."/>
            <person name="Labutti K."/>
            <person name="Salamov A."/>
            <person name="Andreopoulos B."/>
            <person name="Baker S."/>
            <person name="Barry K."/>
            <person name="Bills G."/>
            <person name="Bluhm B."/>
            <person name="Cannon C."/>
            <person name="Castanera R."/>
            <person name="Culley D."/>
            <person name="Daum C."/>
            <person name="Ezra D."/>
            <person name="Gonzalez J."/>
            <person name="Henrissat B."/>
            <person name="Kuo A."/>
            <person name="Liang C."/>
            <person name="Lipzen A."/>
            <person name="Lutzoni F."/>
            <person name="Magnuson J."/>
            <person name="Mondo S."/>
            <person name="Nolan M."/>
            <person name="Ohm R."/>
            <person name="Pangilinan J."/>
            <person name="Park H.-J."/>
            <person name="Ramirez L."/>
            <person name="Alfaro M."/>
            <person name="Sun H."/>
            <person name="Tritt A."/>
            <person name="Yoshinaga Y."/>
            <person name="Zwiers L.-H."/>
            <person name="Turgeon B."/>
            <person name="Goodwin S."/>
            <person name="Spatafora J."/>
            <person name="Crous P."/>
            <person name="Grigoriev I."/>
        </authorList>
    </citation>
    <scope>NUCLEOTIDE SEQUENCE</scope>
    <source>
        <strain evidence="7">CBS 119925</strain>
    </source>
</reference>
<accession>A0A6A6V9Y6</accession>
<gene>
    <name evidence="7" type="ORF">M011DRAFT_494998</name>
</gene>
<dbReference type="GO" id="GO:0072546">
    <property type="term" value="C:EMC complex"/>
    <property type="evidence" value="ECO:0007669"/>
    <property type="project" value="TreeGrafter"/>
</dbReference>
<dbReference type="OrthoDB" id="44756at2759"/>
<name>A0A6A6V9Y6_9PLEO</name>
<comment type="similarity">
    <text evidence="2">Belongs to the membrane magnesium transporter (TC 1.A.67) family.</text>
</comment>
<evidence type="ECO:0000256" key="3">
    <source>
        <dbReference type="ARBA" id="ARBA00022692"/>
    </source>
</evidence>
<evidence type="ECO:0008006" key="9">
    <source>
        <dbReference type="Google" id="ProtNLM"/>
    </source>
</evidence>
<proteinExistence type="inferred from homology"/>